<dbReference type="EC" id="2.1.1.228" evidence="5 15"/>
<dbReference type="NCBIfam" id="NF000648">
    <property type="entry name" value="PRK00026.1"/>
    <property type="match status" value="1"/>
</dbReference>
<protein>
    <recommendedName>
        <fullName evidence="6 15">tRNA (guanine-N(1)-)-methyltransferase</fullName>
        <ecNumber evidence="5 15">2.1.1.228</ecNumber>
    </recommendedName>
    <alternativeName>
        <fullName evidence="12 15">M1G-methyltransferase</fullName>
    </alternativeName>
    <alternativeName>
        <fullName evidence="13 15">tRNA [GM37] methyltransferase</fullName>
    </alternativeName>
</protein>
<dbReference type="NCBIfam" id="TIGR00088">
    <property type="entry name" value="trmD"/>
    <property type="match status" value="1"/>
</dbReference>
<evidence type="ECO:0000256" key="17">
    <source>
        <dbReference type="RuleBase" id="RU003464"/>
    </source>
</evidence>
<keyword evidence="8 15" id="KW-0489">Methyltransferase</keyword>
<keyword evidence="10 15" id="KW-0949">S-adenosyl-L-methionine</keyword>
<dbReference type="Gene3D" id="1.10.1270.20">
    <property type="entry name" value="tRNA(m1g37)methyltransferase, domain 2"/>
    <property type="match status" value="1"/>
</dbReference>
<keyword evidence="20" id="KW-1185">Reference proteome</keyword>
<evidence type="ECO:0000256" key="16">
    <source>
        <dbReference type="PIRSR" id="PIRSR000386-1"/>
    </source>
</evidence>
<evidence type="ECO:0000256" key="2">
    <source>
        <dbReference type="ARBA" id="ARBA00004496"/>
    </source>
</evidence>
<reference key="1">
    <citation type="submission" date="2010-11" db="EMBL/GenBank/DDBJ databases">
        <title>The complete sequence of chromosome of Isophaera pallida ATCC 43644.</title>
        <authorList>
            <consortium name="US DOE Joint Genome Institute (JGI-PGF)"/>
            <person name="Lucas S."/>
            <person name="Copeland A."/>
            <person name="Lapidus A."/>
            <person name="Bruce D."/>
            <person name="Goodwin L."/>
            <person name="Pitluck S."/>
            <person name="Kyrpides N."/>
            <person name="Mavromatis K."/>
            <person name="Pagani I."/>
            <person name="Ivanova N."/>
            <person name="Saunders E."/>
            <person name="Brettin T."/>
            <person name="Detter J.C."/>
            <person name="Han C."/>
            <person name="Tapia R."/>
            <person name="Land M."/>
            <person name="Hauser L."/>
            <person name="Markowitz V."/>
            <person name="Cheng J.-F."/>
            <person name="Hugenholtz P."/>
            <person name="Woyke T."/>
            <person name="Wu D."/>
            <person name="Eisen J.A."/>
        </authorList>
    </citation>
    <scope>NUCLEOTIDE SEQUENCE</scope>
    <source>
        <strain>ATCC 43644</strain>
    </source>
</reference>
<evidence type="ECO:0000256" key="8">
    <source>
        <dbReference type="ARBA" id="ARBA00022603"/>
    </source>
</evidence>
<keyword evidence="7 15" id="KW-0963">Cytoplasm</keyword>
<dbReference type="CDD" id="cd18080">
    <property type="entry name" value="TrmD-like"/>
    <property type="match status" value="1"/>
</dbReference>
<evidence type="ECO:0000256" key="10">
    <source>
        <dbReference type="ARBA" id="ARBA00022691"/>
    </source>
</evidence>
<dbReference type="Proteomes" id="UP000008631">
    <property type="component" value="Chromosome"/>
</dbReference>
<dbReference type="FunFam" id="3.40.1280.10:FF:000001">
    <property type="entry name" value="tRNA (guanine-N(1)-)-methyltransferase"/>
    <property type="match status" value="1"/>
</dbReference>
<dbReference type="PANTHER" id="PTHR46417">
    <property type="entry name" value="TRNA (GUANINE-N(1)-)-METHYLTRANSFERASE"/>
    <property type="match status" value="1"/>
</dbReference>
<keyword evidence="11 15" id="KW-0819">tRNA processing</keyword>
<feature type="domain" description="tRNA methyltransferase TRMD/TRM10-type" evidence="18">
    <location>
        <begin position="13"/>
        <end position="232"/>
    </location>
</feature>
<keyword evidence="9 15" id="KW-0808">Transferase</keyword>
<comment type="subunit">
    <text evidence="4 15 17">Homodimer.</text>
</comment>
<dbReference type="Gene3D" id="3.40.1280.10">
    <property type="match status" value="1"/>
</dbReference>
<reference evidence="19 20" key="2">
    <citation type="journal article" date="2011" name="Stand. Genomic Sci.">
        <title>Complete genome sequence of Isosphaera pallida type strain (IS1B).</title>
        <authorList>
            <consortium name="US DOE Joint Genome Institute (JGI-PGF)"/>
            <person name="Goker M."/>
            <person name="Cleland D."/>
            <person name="Saunders E."/>
            <person name="Lapidus A."/>
            <person name="Nolan M."/>
            <person name="Lucas S."/>
            <person name="Hammon N."/>
            <person name="Deshpande S."/>
            <person name="Cheng J.F."/>
            <person name="Tapia R."/>
            <person name="Han C."/>
            <person name="Goodwin L."/>
            <person name="Pitluck S."/>
            <person name="Liolios K."/>
            <person name="Pagani I."/>
            <person name="Ivanova N."/>
            <person name="Mavromatis K."/>
            <person name="Pati A."/>
            <person name="Chen A."/>
            <person name="Palaniappan K."/>
            <person name="Land M."/>
            <person name="Hauser L."/>
            <person name="Chang Y.J."/>
            <person name="Jeffries C.D."/>
            <person name="Detter J.C."/>
            <person name="Beck B."/>
            <person name="Woyke T."/>
            <person name="Bristow J."/>
            <person name="Eisen J.A."/>
            <person name="Markowitz V."/>
            <person name="Hugenholtz P."/>
            <person name="Kyrpides N.C."/>
            <person name="Klenk H.P."/>
        </authorList>
    </citation>
    <scope>NUCLEOTIDE SEQUENCE [LARGE SCALE GENOMIC DNA]</scope>
    <source>
        <strain evidence="20">ATCC 43644 / DSM 9630 / IS1B</strain>
    </source>
</reference>
<evidence type="ECO:0000256" key="7">
    <source>
        <dbReference type="ARBA" id="ARBA00022490"/>
    </source>
</evidence>
<accession>E8R2R5</accession>
<dbReference type="KEGG" id="ipa:Isop_2997"/>
<dbReference type="EMBL" id="CP002353">
    <property type="protein sequence ID" value="ADV63562.1"/>
    <property type="molecule type" value="Genomic_DNA"/>
</dbReference>
<dbReference type="Pfam" id="PF01746">
    <property type="entry name" value="tRNA_m1G_MT"/>
    <property type="match status" value="1"/>
</dbReference>
<dbReference type="AlphaFoldDB" id="E8R2R5"/>
<evidence type="ECO:0000256" key="1">
    <source>
        <dbReference type="ARBA" id="ARBA00002634"/>
    </source>
</evidence>
<evidence type="ECO:0000256" key="5">
    <source>
        <dbReference type="ARBA" id="ARBA00012807"/>
    </source>
</evidence>
<dbReference type="PIRSF" id="PIRSF000386">
    <property type="entry name" value="tRNA_mtase"/>
    <property type="match status" value="1"/>
</dbReference>
<dbReference type="PANTHER" id="PTHR46417:SF1">
    <property type="entry name" value="TRNA (GUANINE-N(1)-)-METHYLTRANSFERASE"/>
    <property type="match status" value="1"/>
</dbReference>
<evidence type="ECO:0000256" key="3">
    <source>
        <dbReference type="ARBA" id="ARBA00007630"/>
    </source>
</evidence>
<feature type="binding site" evidence="15 16">
    <location>
        <position position="125"/>
    </location>
    <ligand>
        <name>S-adenosyl-L-methionine</name>
        <dbReference type="ChEBI" id="CHEBI:59789"/>
    </ligand>
</feature>
<evidence type="ECO:0000256" key="9">
    <source>
        <dbReference type="ARBA" id="ARBA00022679"/>
    </source>
</evidence>
<dbReference type="InParanoid" id="E8R2R5"/>
<dbReference type="GO" id="GO:0002939">
    <property type="term" value="P:tRNA N1-guanine methylation"/>
    <property type="evidence" value="ECO:0007669"/>
    <property type="project" value="TreeGrafter"/>
</dbReference>
<evidence type="ECO:0000256" key="15">
    <source>
        <dbReference type="HAMAP-Rule" id="MF_00605"/>
    </source>
</evidence>
<dbReference type="InterPro" id="IPR029028">
    <property type="entry name" value="Alpha/beta_knot_MTases"/>
</dbReference>
<evidence type="ECO:0000259" key="18">
    <source>
        <dbReference type="Pfam" id="PF01746"/>
    </source>
</evidence>
<evidence type="ECO:0000313" key="20">
    <source>
        <dbReference type="Proteomes" id="UP000008631"/>
    </source>
</evidence>
<gene>
    <name evidence="15" type="primary">trmD</name>
    <name evidence="19" type="ordered locus">Isop_2997</name>
</gene>
<organism evidence="19 20">
    <name type="scientific">Isosphaera pallida (strain ATCC 43644 / DSM 9630 / IS1B)</name>
    <dbReference type="NCBI Taxonomy" id="575540"/>
    <lineage>
        <taxon>Bacteria</taxon>
        <taxon>Pseudomonadati</taxon>
        <taxon>Planctomycetota</taxon>
        <taxon>Planctomycetia</taxon>
        <taxon>Isosphaerales</taxon>
        <taxon>Isosphaeraceae</taxon>
        <taxon>Isosphaera</taxon>
    </lineage>
</organism>
<sequence length="254" mass="28159">MEDSSTVASRPLIRFDVLTLFPNLFEGFLSESILKRALERNLIAVHRHDLRTWASNKHHQVDDRPFGGGPGMVLMAPPVVEAVEAVQALTAPPGLVLAMTPSGRRLDQEWVRRLATQPRLILLCGRYEGFDERIIELLQPKLVSIGDYVLSGGEVPAMVVIDAVSRLIPGVLGDDQSAAEDSFGPEGLLDHPHYTRPRLYRGLSVPEVLTSGNHAEIARWRREQALQRTRQRFREAVLPTIPNAPYGSAPPATE</sequence>
<feature type="binding site" evidence="15 16">
    <location>
        <begin position="145"/>
        <end position="150"/>
    </location>
    <ligand>
        <name>S-adenosyl-L-methionine</name>
        <dbReference type="ChEBI" id="CHEBI:59789"/>
    </ligand>
</feature>
<evidence type="ECO:0000256" key="4">
    <source>
        <dbReference type="ARBA" id="ARBA00011738"/>
    </source>
</evidence>
<proteinExistence type="inferred from homology"/>
<dbReference type="STRING" id="575540.Isop_2997"/>
<comment type="catalytic activity">
    <reaction evidence="14 15 17">
        <text>guanosine(37) in tRNA + S-adenosyl-L-methionine = N(1)-methylguanosine(37) in tRNA + S-adenosyl-L-homocysteine + H(+)</text>
        <dbReference type="Rhea" id="RHEA:36899"/>
        <dbReference type="Rhea" id="RHEA-COMP:10145"/>
        <dbReference type="Rhea" id="RHEA-COMP:10147"/>
        <dbReference type="ChEBI" id="CHEBI:15378"/>
        <dbReference type="ChEBI" id="CHEBI:57856"/>
        <dbReference type="ChEBI" id="CHEBI:59789"/>
        <dbReference type="ChEBI" id="CHEBI:73542"/>
        <dbReference type="ChEBI" id="CHEBI:74269"/>
        <dbReference type="EC" id="2.1.1.228"/>
    </reaction>
</comment>
<evidence type="ECO:0000256" key="13">
    <source>
        <dbReference type="ARBA" id="ARBA00033392"/>
    </source>
</evidence>
<dbReference type="InterPro" id="IPR029026">
    <property type="entry name" value="tRNA_m1G_MTases_N"/>
</dbReference>
<evidence type="ECO:0000256" key="12">
    <source>
        <dbReference type="ARBA" id="ARBA00029736"/>
    </source>
</evidence>
<dbReference type="GO" id="GO:0052906">
    <property type="term" value="F:tRNA (guanine(37)-N1)-methyltransferase activity"/>
    <property type="evidence" value="ECO:0007669"/>
    <property type="project" value="UniProtKB-UniRule"/>
</dbReference>
<evidence type="ECO:0000256" key="14">
    <source>
        <dbReference type="ARBA" id="ARBA00047783"/>
    </source>
</evidence>
<dbReference type="HOGENOM" id="CLU_047363_0_1_0"/>
<dbReference type="FunCoup" id="E8R2R5">
    <property type="interactions" value="430"/>
</dbReference>
<dbReference type="eggNOG" id="COG0336">
    <property type="taxonomic scope" value="Bacteria"/>
</dbReference>
<comment type="similarity">
    <text evidence="3 15 17">Belongs to the RNA methyltransferase TrmD family.</text>
</comment>
<dbReference type="SUPFAM" id="SSF75217">
    <property type="entry name" value="alpha/beta knot"/>
    <property type="match status" value="1"/>
</dbReference>
<evidence type="ECO:0000313" key="19">
    <source>
        <dbReference type="EMBL" id="ADV63562.1"/>
    </source>
</evidence>
<evidence type="ECO:0000256" key="6">
    <source>
        <dbReference type="ARBA" id="ARBA00014679"/>
    </source>
</evidence>
<evidence type="ECO:0000256" key="11">
    <source>
        <dbReference type="ARBA" id="ARBA00022694"/>
    </source>
</evidence>
<dbReference type="InterPro" id="IPR023148">
    <property type="entry name" value="tRNA_m1G_MeTrfase_C_sf"/>
</dbReference>
<comment type="function">
    <text evidence="1 15 17">Specifically methylates guanosine-37 in various tRNAs.</text>
</comment>
<dbReference type="GO" id="GO:0005829">
    <property type="term" value="C:cytosol"/>
    <property type="evidence" value="ECO:0007669"/>
    <property type="project" value="TreeGrafter"/>
</dbReference>
<dbReference type="InterPro" id="IPR016009">
    <property type="entry name" value="tRNA_MeTrfase_TRMD/TRM10"/>
</dbReference>
<dbReference type="HAMAP" id="MF_00605">
    <property type="entry name" value="TrmD"/>
    <property type="match status" value="1"/>
</dbReference>
<comment type="subcellular location">
    <subcellularLocation>
        <location evidence="2 15 17">Cytoplasm</location>
    </subcellularLocation>
</comment>
<name>E8R2R5_ISOPI</name>
<dbReference type="InterPro" id="IPR002649">
    <property type="entry name" value="tRNA_m1G_MeTrfase_TrmD"/>
</dbReference>